<dbReference type="EMBL" id="DTAI01000038">
    <property type="protein sequence ID" value="HGN36136.1"/>
    <property type="molecule type" value="Genomic_DNA"/>
</dbReference>
<dbReference type="GO" id="GO:0004853">
    <property type="term" value="F:uroporphyrinogen decarboxylase activity"/>
    <property type="evidence" value="ECO:0007669"/>
    <property type="project" value="InterPro"/>
</dbReference>
<dbReference type="PANTHER" id="PTHR47099:SF1">
    <property type="entry name" value="METHYLCOBAMIDE:COM METHYLTRANSFERASE MTBA"/>
    <property type="match status" value="1"/>
</dbReference>
<dbReference type="InterPro" id="IPR038071">
    <property type="entry name" value="UROD/MetE-like_sf"/>
</dbReference>
<dbReference type="Pfam" id="PF01208">
    <property type="entry name" value="URO-D"/>
    <property type="match status" value="1"/>
</dbReference>
<dbReference type="PANTHER" id="PTHR47099">
    <property type="entry name" value="METHYLCOBAMIDE:COM METHYLTRANSFERASE MTBA"/>
    <property type="match status" value="1"/>
</dbReference>
<protein>
    <recommendedName>
        <fullName evidence="1">Uroporphyrinogen decarboxylase (URO-D) domain-containing protein</fullName>
    </recommendedName>
</protein>
<dbReference type="InterPro" id="IPR000257">
    <property type="entry name" value="Uroporphyrinogen_deCOase"/>
</dbReference>
<comment type="caution">
    <text evidence="3">The sequence shown here is derived from an EMBL/GenBank/DDBJ whole genome shotgun (WGS) entry which is preliminary data.</text>
</comment>
<sequence length="362" mass="42221">MGKLDNMNSIANLNLRDNYLRAARFSYPRFIPTLISIFRPVWSLYRERLKNIVVKHPIFFCGGSIEEYEHQYETSLIDRYKVDAFGCVWRTRIDGYIGEVIKHPLGSWGDLEDFKLPDPHIGVPTESGEPKTVVPWDEIFSNMERARERGLPVVAWLPHGFLFLRLLYLRGFRNLAIDMYKRIDKLYKLIDMLADYYIELVRIYRTGFSGIDVFYFGDDLGAEDRPLISPAQFKEFLYPAYIKLFNEVKAGGSLVRLHSDGRIVELWNLILGTGVDILNIQDRPNRIENIVKLKNRVCIDLDIDRRLLAFGSPSEVEDYLRNVVNVFRDPRGGFMLYLEFHPPSKIETIECAIEMLQKIVRL</sequence>
<gene>
    <name evidence="2" type="ORF">ENT87_01085</name>
    <name evidence="3" type="ORF">ENU30_09010</name>
</gene>
<reference evidence="3" key="1">
    <citation type="journal article" date="2020" name="mSystems">
        <title>Genome- and Community-Level Interaction Insights into Carbon Utilization and Element Cycling Functions of Hydrothermarchaeota in Hydrothermal Sediment.</title>
        <authorList>
            <person name="Zhou Z."/>
            <person name="Liu Y."/>
            <person name="Xu W."/>
            <person name="Pan J."/>
            <person name="Luo Z.H."/>
            <person name="Li M."/>
        </authorList>
    </citation>
    <scope>NUCLEOTIDE SEQUENCE [LARGE SCALE GENOMIC DNA]</scope>
    <source>
        <strain evidence="2">SpSt-618</strain>
        <strain evidence="3">SpSt-657</strain>
    </source>
</reference>
<dbReference type="GO" id="GO:0006779">
    <property type="term" value="P:porphyrin-containing compound biosynthetic process"/>
    <property type="evidence" value="ECO:0007669"/>
    <property type="project" value="InterPro"/>
</dbReference>
<dbReference type="AlphaFoldDB" id="A0A7J3JU50"/>
<evidence type="ECO:0000313" key="3">
    <source>
        <dbReference type="EMBL" id="HGQ19089.1"/>
    </source>
</evidence>
<dbReference type="EMBL" id="DTBZ01000169">
    <property type="protein sequence ID" value="HGQ19089.1"/>
    <property type="molecule type" value="Genomic_DNA"/>
</dbReference>
<dbReference type="Gene3D" id="3.20.20.210">
    <property type="match status" value="1"/>
</dbReference>
<dbReference type="InterPro" id="IPR052024">
    <property type="entry name" value="Methanogen_methyltrans"/>
</dbReference>
<evidence type="ECO:0000259" key="1">
    <source>
        <dbReference type="Pfam" id="PF01208"/>
    </source>
</evidence>
<feature type="domain" description="Uroporphyrinogen decarboxylase (URO-D)" evidence="1">
    <location>
        <begin position="169"/>
        <end position="356"/>
    </location>
</feature>
<evidence type="ECO:0000313" key="2">
    <source>
        <dbReference type="EMBL" id="HGN36136.1"/>
    </source>
</evidence>
<dbReference type="SUPFAM" id="SSF51726">
    <property type="entry name" value="UROD/MetE-like"/>
    <property type="match status" value="1"/>
</dbReference>
<organism evidence="3">
    <name type="scientific">Ignisphaera aggregans</name>
    <dbReference type="NCBI Taxonomy" id="334771"/>
    <lineage>
        <taxon>Archaea</taxon>
        <taxon>Thermoproteota</taxon>
        <taxon>Thermoprotei</taxon>
        <taxon>Desulfurococcales</taxon>
        <taxon>Desulfurococcaceae</taxon>
        <taxon>Ignisphaera</taxon>
    </lineage>
</organism>
<proteinExistence type="predicted"/>
<name>A0A7J3JU50_9CREN</name>
<accession>A0A7J3JU50</accession>